<dbReference type="EMBL" id="JACAZI010000010">
    <property type="protein sequence ID" value="KAF7350045.1"/>
    <property type="molecule type" value="Genomic_DNA"/>
</dbReference>
<dbReference type="InterPro" id="IPR018392">
    <property type="entry name" value="LysM"/>
</dbReference>
<dbReference type="SUPFAM" id="SSF54106">
    <property type="entry name" value="LysM domain"/>
    <property type="match status" value="1"/>
</dbReference>
<evidence type="ECO:0000259" key="3">
    <source>
        <dbReference type="PROSITE" id="PS51782"/>
    </source>
</evidence>
<feature type="signal peptide" evidence="2">
    <location>
        <begin position="1"/>
        <end position="21"/>
    </location>
</feature>
<reference evidence="4" key="1">
    <citation type="submission" date="2020-05" db="EMBL/GenBank/DDBJ databases">
        <title>Mycena genomes resolve the evolution of fungal bioluminescence.</title>
        <authorList>
            <person name="Tsai I.J."/>
        </authorList>
    </citation>
    <scope>NUCLEOTIDE SEQUENCE</scope>
    <source>
        <strain evidence="4">CCC161011</strain>
    </source>
</reference>
<gene>
    <name evidence="4" type="ORF">MVEN_01306200</name>
</gene>
<dbReference type="AlphaFoldDB" id="A0A8H6Y1I3"/>
<sequence length="200" mass="20228">MVFSKVFAPLFAIVLATSANAFPAASPEANASSEIEKRGCTQTYTVIGGDICSAIESRFGVSDAQLHALNPAINAGCTNLQIGQVLCVSSGGSSGGGNTFTAIASYYNPAGGFGACGSVLQDSDFIVALGTDHWDGGSHCGQTMTVQRNGASISVIVADLCPGCVGLHGANSIDLSQGAMAALDSNFVNDGITTVQWTLP</sequence>
<dbReference type="Gene3D" id="2.40.40.10">
    <property type="entry name" value="RlpA-like domain"/>
    <property type="match status" value="1"/>
</dbReference>
<protein>
    <recommendedName>
        <fullName evidence="3">LysM domain-containing protein</fullName>
    </recommendedName>
</protein>
<proteinExistence type="predicted"/>
<evidence type="ECO:0000256" key="1">
    <source>
        <dbReference type="ARBA" id="ARBA00022729"/>
    </source>
</evidence>
<keyword evidence="1 2" id="KW-0732">Signal</keyword>
<dbReference type="Proteomes" id="UP000620124">
    <property type="component" value="Unassembled WGS sequence"/>
</dbReference>
<accession>A0A8H6Y1I3</accession>
<dbReference type="CDD" id="cd00118">
    <property type="entry name" value="LysM"/>
    <property type="match status" value="1"/>
</dbReference>
<dbReference type="Pfam" id="PF03330">
    <property type="entry name" value="DPBB_1"/>
    <property type="match status" value="1"/>
</dbReference>
<organism evidence="4 5">
    <name type="scientific">Mycena venus</name>
    <dbReference type="NCBI Taxonomy" id="2733690"/>
    <lineage>
        <taxon>Eukaryota</taxon>
        <taxon>Fungi</taxon>
        <taxon>Dikarya</taxon>
        <taxon>Basidiomycota</taxon>
        <taxon>Agaricomycotina</taxon>
        <taxon>Agaricomycetes</taxon>
        <taxon>Agaricomycetidae</taxon>
        <taxon>Agaricales</taxon>
        <taxon>Marasmiineae</taxon>
        <taxon>Mycenaceae</taxon>
        <taxon>Mycena</taxon>
    </lineage>
</organism>
<evidence type="ECO:0000256" key="2">
    <source>
        <dbReference type="SAM" id="SignalP"/>
    </source>
</evidence>
<dbReference type="SUPFAM" id="SSF50685">
    <property type="entry name" value="Barwin-like endoglucanases"/>
    <property type="match status" value="1"/>
</dbReference>
<dbReference type="Pfam" id="PF01476">
    <property type="entry name" value="LysM"/>
    <property type="match status" value="1"/>
</dbReference>
<keyword evidence="5" id="KW-1185">Reference proteome</keyword>
<dbReference type="Gene3D" id="3.10.350.10">
    <property type="entry name" value="LysM domain"/>
    <property type="match status" value="1"/>
</dbReference>
<dbReference type="InterPro" id="IPR036779">
    <property type="entry name" value="LysM_dom_sf"/>
</dbReference>
<feature type="chain" id="PRO_5034031409" description="LysM domain-containing protein" evidence="2">
    <location>
        <begin position="22"/>
        <end position="200"/>
    </location>
</feature>
<dbReference type="CDD" id="cd22191">
    <property type="entry name" value="DPBB_RlpA_EXP_N-like"/>
    <property type="match status" value="1"/>
</dbReference>
<dbReference type="OrthoDB" id="623670at2759"/>
<dbReference type="InterPro" id="IPR051477">
    <property type="entry name" value="Expansin_CellWall"/>
</dbReference>
<evidence type="ECO:0000313" key="4">
    <source>
        <dbReference type="EMBL" id="KAF7350045.1"/>
    </source>
</evidence>
<dbReference type="PANTHER" id="PTHR31836">
    <property type="match status" value="1"/>
</dbReference>
<dbReference type="PANTHER" id="PTHR31836:SF28">
    <property type="entry name" value="SRCR DOMAIN-CONTAINING PROTEIN-RELATED"/>
    <property type="match status" value="1"/>
</dbReference>
<feature type="domain" description="LysM" evidence="3">
    <location>
        <begin position="42"/>
        <end position="88"/>
    </location>
</feature>
<name>A0A8H6Y1I3_9AGAR</name>
<comment type="caution">
    <text evidence="4">The sequence shown here is derived from an EMBL/GenBank/DDBJ whole genome shotgun (WGS) entry which is preliminary data.</text>
</comment>
<dbReference type="SMART" id="SM00257">
    <property type="entry name" value="LysM"/>
    <property type="match status" value="1"/>
</dbReference>
<dbReference type="PROSITE" id="PS51782">
    <property type="entry name" value="LYSM"/>
    <property type="match status" value="1"/>
</dbReference>
<dbReference type="InterPro" id="IPR036908">
    <property type="entry name" value="RlpA-like_sf"/>
</dbReference>
<dbReference type="InterPro" id="IPR009009">
    <property type="entry name" value="RlpA-like_DPBB"/>
</dbReference>
<evidence type="ECO:0000313" key="5">
    <source>
        <dbReference type="Proteomes" id="UP000620124"/>
    </source>
</evidence>